<name>A0A4P8XK33_9BACL</name>
<dbReference type="KEGG" id="palo:E6C60_2020"/>
<evidence type="ECO:0000313" key="3">
    <source>
        <dbReference type="Proteomes" id="UP000300879"/>
    </source>
</evidence>
<feature type="region of interest" description="Disordered" evidence="1">
    <location>
        <begin position="1"/>
        <end position="27"/>
    </location>
</feature>
<evidence type="ECO:0000313" key="2">
    <source>
        <dbReference type="EMBL" id="QCT02735.1"/>
    </source>
</evidence>
<dbReference type="RefSeq" id="WP_175415261.1">
    <property type="nucleotide sequence ID" value="NZ_CP040396.1"/>
</dbReference>
<proteinExistence type="predicted"/>
<dbReference type="Proteomes" id="UP000300879">
    <property type="component" value="Chromosome"/>
</dbReference>
<sequence length="450" mass="49575">MPFEKIVPEWGAPGVEPPESKKQEGWQVGDHPPAAWLNWFFNQSSESIQELQQKSAEQAWVVQQLAELDVDIPDASLTGKGIVQLNNSVTSTSTAQAATPSAVKAAYDRAVAALSKAGGENMTGRLIQQQWGTFSSGISGNALFGNNCYLDNAIFRYENTHTSLGARGLYMRYASGTEPQIFIFDTGLVPTTAGQAFTPTLRRVLHDNDSLAQLVKVTDNNGFAIDISNKNINSFWKSGWYMGSNVINAPNSGWWYYEVIRHNDLWEVQKAYDFNNPHSYRQRMKQNGSWSAWSEDLFQSVANGKQAIATAISGKGIAASGSEEFSSLASKISQISTAAKMASGSFTKPASNNCNFTIDNLNFTPSSLVLVIRAATNFYNYQFRFVAYLNSSGTSWRSMSFVGDNTLTQYYSQGFEVRSNGFTSTGYWASEHAYLKTGNIDTNIEWIAIG</sequence>
<evidence type="ECO:0008006" key="4">
    <source>
        <dbReference type="Google" id="ProtNLM"/>
    </source>
</evidence>
<dbReference type="InterPro" id="IPR005068">
    <property type="entry name" value="Phage_lambda_Stf-r2"/>
</dbReference>
<keyword evidence="3" id="KW-1185">Reference proteome</keyword>
<dbReference type="AlphaFoldDB" id="A0A4P8XK33"/>
<protein>
    <recommendedName>
        <fullName evidence="4">Tail fiber protein</fullName>
    </recommendedName>
</protein>
<dbReference type="CDD" id="cd19958">
    <property type="entry name" value="pyocin_knob"/>
    <property type="match status" value="1"/>
</dbReference>
<dbReference type="Pfam" id="PF03406">
    <property type="entry name" value="Phage_fiber_2"/>
    <property type="match status" value="1"/>
</dbReference>
<reference evidence="2 3" key="1">
    <citation type="submission" date="2019-05" db="EMBL/GenBank/DDBJ databases">
        <authorList>
            <person name="Chen C."/>
        </authorList>
    </citation>
    <scope>NUCLEOTIDE SEQUENCE [LARGE SCALE GENOMIC DNA]</scope>
    <source>
        <strain evidence="2 3">HB172198</strain>
    </source>
</reference>
<dbReference type="GO" id="GO:0046718">
    <property type="term" value="P:symbiont entry into host cell"/>
    <property type="evidence" value="ECO:0007669"/>
    <property type="project" value="InterPro"/>
</dbReference>
<gene>
    <name evidence="2" type="ORF">E6C60_2020</name>
</gene>
<evidence type="ECO:0000256" key="1">
    <source>
        <dbReference type="SAM" id="MobiDB-lite"/>
    </source>
</evidence>
<organism evidence="2 3">
    <name type="scientific">Paenibacillus algicola</name>
    <dbReference type="NCBI Taxonomy" id="2565926"/>
    <lineage>
        <taxon>Bacteria</taxon>
        <taxon>Bacillati</taxon>
        <taxon>Bacillota</taxon>
        <taxon>Bacilli</taxon>
        <taxon>Bacillales</taxon>
        <taxon>Paenibacillaceae</taxon>
        <taxon>Paenibacillus</taxon>
    </lineage>
</organism>
<accession>A0A4P8XK33</accession>
<dbReference type="GO" id="GO:0019062">
    <property type="term" value="P:virion attachment to host cell"/>
    <property type="evidence" value="ECO:0007669"/>
    <property type="project" value="InterPro"/>
</dbReference>
<dbReference type="EMBL" id="CP040396">
    <property type="protein sequence ID" value="QCT02735.1"/>
    <property type="molecule type" value="Genomic_DNA"/>
</dbReference>